<dbReference type="PANTHER" id="PTHR33223">
    <property type="entry name" value="CCHC-TYPE DOMAIN-CONTAINING PROTEIN"/>
    <property type="match status" value="1"/>
</dbReference>
<evidence type="ECO:0000313" key="4">
    <source>
        <dbReference type="Proteomes" id="UP000275267"/>
    </source>
</evidence>
<dbReference type="OrthoDB" id="1740536at2759"/>
<evidence type="ECO:0000259" key="2">
    <source>
        <dbReference type="Pfam" id="PF03732"/>
    </source>
</evidence>
<dbReference type="InterPro" id="IPR005162">
    <property type="entry name" value="Retrotrans_gag_dom"/>
</dbReference>
<organism evidence="3 4">
    <name type="scientific">Panicum miliaceum</name>
    <name type="common">Proso millet</name>
    <name type="synonym">Broomcorn millet</name>
    <dbReference type="NCBI Taxonomy" id="4540"/>
    <lineage>
        <taxon>Eukaryota</taxon>
        <taxon>Viridiplantae</taxon>
        <taxon>Streptophyta</taxon>
        <taxon>Embryophyta</taxon>
        <taxon>Tracheophyta</taxon>
        <taxon>Spermatophyta</taxon>
        <taxon>Magnoliopsida</taxon>
        <taxon>Liliopsida</taxon>
        <taxon>Poales</taxon>
        <taxon>Poaceae</taxon>
        <taxon>PACMAD clade</taxon>
        <taxon>Panicoideae</taxon>
        <taxon>Panicodae</taxon>
        <taxon>Paniceae</taxon>
        <taxon>Panicinae</taxon>
        <taxon>Panicum</taxon>
        <taxon>Panicum sect. Panicum</taxon>
    </lineage>
</organism>
<sequence length="293" mass="33286">MTTMRSTSRTSAPTFATSTSDPSSTIDTANARRPSGSAAASTMRSMAHLVLTGEVGLTTTTTVTVHTDPPVGIKKFDGDYDPKTWLRTYNIATRAASGNNDIMAAYFPVMMSCQALNWLEGLRSSSIHSWQDLCTAFVNHFQASCPGPKTRWDLGSVTQQPNENLRDYTKRYFTNRNMITDVDDRGVIHYFHQGMHNIKLWCKMFESNPKIISEMMIVISKHANIEDAEKAHRHHKNRRYPVDRPKQRLDNRQRPDGRPPHHNFGKHNDRPESYKEQERNRGPDNTVAVADRP</sequence>
<keyword evidence="4" id="KW-1185">Reference proteome</keyword>
<feature type="compositionally biased region" description="Basic and acidic residues" evidence="1">
    <location>
        <begin position="266"/>
        <end position="282"/>
    </location>
</feature>
<name>A0A3L6RVS8_PANMI</name>
<evidence type="ECO:0000256" key="1">
    <source>
        <dbReference type="SAM" id="MobiDB-lite"/>
    </source>
</evidence>
<dbReference type="AlphaFoldDB" id="A0A3L6RVS8"/>
<gene>
    <name evidence="3" type="ORF">C2845_PM11G17120</name>
</gene>
<dbReference type="Pfam" id="PF03732">
    <property type="entry name" value="Retrotrans_gag"/>
    <property type="match status" value="1"/>
</dbReference>
<protein>
    <submittedName>
        <fullName evidence="3">Retrotransposon protein, putative, Ty3-gypsy subclass</fullName>
    </submittedName>
</protein>
<feature type="compositionally biased region" description="Basic and acidic residues" evidence="1">
    <location>
        <begin position="240"/>
        <end position="259"/>
    </location>
</feature>
<evidence type="ECO:0000313" key="3">
    <source>
        <dbReference type="EMBL" id="RLN09909.1"/>
    </source>
</evidence>
<feature type="region of interest" description="Disordered" evidence="1">
    <location>
        <begin position="1"/>
        <end position="39"/>
    </location>
</feature>
<reference evidence="4" key="1">
    <citation type="journal article" date="2019" name="Nat. Commun.">
        <title>The genome of broomcorn millet.</title>
        <authorList>
            <person name="Zou C."/>
            <person name="Miki D."/>
            <person name="Li D."/>
            <person name="Tang Q."/>
            <person name="Xiao L."/>
            <person name="Rajput S."/>
            <person name="Deng P."/>
            <person name="Jia W."/>
            <person name="Huang R."/>
            <person name="Zhang M."/>
            <person name="Sun Y."/>
            <person name="Hu J."/>
            <person name="Fu X."/>
            <person name="Schnable P.S."/>
            <person name="Li F."/>
            <person name="Zhang H."/>
            <person name="Feng B."/>
            <person name="Zhu X."/>
            <person name="Liu R."/>
            <person name="Schnable J.C."/>
            <person name="Zhu J.-K."/>
            <person name="Zhang H."/>
        </authorList>
    </citation>
    <scope>NUCLEOTIDE SEQUENCE [LARGE SCALE GENOMIC DNA]</scope>
</reference>
<dbReference type="PANTHER" id="PTHR33223:SF8">
    <property type="entry name" value="OS04G0172440 PROTEIN"/>
    <property type="match status" value="1"/>
</dbReference>
<feature type="domain" description="Retrotransposon gag" evidence="2">
    <location>
        <begin position="106"/>
        <end position="196"/>
    </location>
</feature>
<dbReference type="EMBL" id="PQIB02000007">
    <property type="protein sequence ID" value="RLN09909.1"/>
    <property type="molecule type" value="Genomic_DNA"/>
</dbReference>
<feature type="compositionally biased region" description="Low complexity" evidence="1">
    <location>
        <begin position="1"/>
        <end position="28"/>
    </location>
</feature>
<accession>A0A3L6RVS8</accession>
<proteinExistence type="predicted"/>
<feature type="region of interest" description="Disordered" evidence="1">
    <location>
        <begin position="228"/>
        <end position="293"/>
    </location>
</feature>
<dbReference type="Proteomes" id="UP000275267">
    <property type="component" value="Unassembled WGS sequence"/>
</dbReference>
<comment type="caution">
    <text evidence="3">The sequence shown here is derived from an EMBL/GenBank/DDBJ whole genome shotgun (WGS) entry which is preliminary data.</text>
</comment>